<keyword evidence="2" id="KW-1185">Reference proteome</keyword>
<organism evidence="1 2">
    <name type="scientific">Ancylostoma caninum</name>
    <name type="common">Dog hookworm</name>
    <dbReference type="NCBI Taxonomy" id="29170"/>
    <lineage>
        <taxon>Eukaryota</taxon>
        <taxon>Metazoa</taxon>
        <taxon>Ecdysozoa</taxon>
        <taxon>Nematoda</taxon>
        <taxon>Chromadorea</taxon>
        <taxon>Rhabditida</taxon>
        <taxon>Rhabditina</taxon>
        <taxon>Rhabditomorpha</taxon>
        <taxon>Strongyloidea</taxon>
        <taxon>Ancylostomatidae</taxon>
        <taxon>Ancylostomatinae</taxon>
        <taxon>Ancylostoma</taxon>
    </lineage>
</organism>
<name>A0A368G1W0_ANCCA</name>
<proteinExistence type="predicted"/>
<dbReference type="EMBL" id="JOJR01000485">
    <property type="protein sequence ID" value="RCN37249.1"/>
    <property type="molecule type" value="Genomic_DNA"/>
</dbReference>
<reference evidence="1 2" key="1">
    <citation type="submission" date="2014-10" db="EMBL/GenBank/DDBJ databases">
        <title>Draft genome of the hookworm Ancylostoma caninum.</title>
        <authorList>
            <person name="Mitreva M."/>
        </authorList>
    </citation>
    <scope>NUCLEOTIDE SEQUENCE [LARGE SCALE GENOMIC DNA]</scope>
    <source>
        <strain evidence="1 2">Baltimore</strain>
    </source>
</reference>
<dbReference type="Proteomes" id="UP000252519">
    <property type="component" value="Unassembled WGS sequence"/>
</dbReference>
<gene>
    <name evidence="1" type="ORF">ANCCAN_16862</name>
</gene>
<evidence type="ECO:0000313" key="2">
    <source>
        <dbReference type="Proteomes" id="UP000252519"/>
    </source>
</evidence>
<evidence type="ECO:0000313" key="1">
    <source>
        <dbReference type="EMBL" id="RCN37249.1"/>
    </source>
</evidence>
<accession>A0A368G1W0</accession>
<sequence>MLKAAAEAATLKEDPAVVDTRPVELMAVAKVLVAAKLLELPRAVELTMTKQLPAEAVARSTRAARDSDCGDSQRLTRALWTRTATRYDFERSCDRA</sequence>
<protein>
    <submittedName>
        <fullName evidence="1">Uncharacterized protein</fullName>
    </submittedName>
</protein>
<dbReference type="AlphaFoldDB" id="A0A368G1W0"/>
<comment type="caution">
    <text evidence="1">The sequence shown here is derived from an EMBL/GenBank/DDBJ whole genome shotgun (WGS) entry which is preliminary data.</text>
</comment>